<proteinExistence type="predicted"/>
<gene>
    <name evidence="1" type="ORF">F965_02158</name>
</gene>
<comment type="caution">
    <text evidence="1">The sequence shown here is derived from an EMBL/GenBank/DDBJ whole genome shotgun (WGS) entry which is preliminary data.</text>
</comment>
<sequence>MNKTEAFVKWQNNTQEIFDFSVLVHYAVPALKQQIRLVETKKISQLCRPDYYRSHKENYYSDPNLLCRMKQRAIGYKSHVADYLLLSLFSYFEAFVIDIIKEFLEFHGGISTFQSFAVQKSKYSMTVLSEDKQIKKYRNKLKPTLAKNQPDRKHATRELKKTLFQFPSDHFAAYGIYMLGKKIDDLKAKDIPEVLMNVLLIELSVDDVRNFHNIRNIRNSIAHGQTVHLNIKLVTEYNTMMMELARKINEHVSDFFKIYEKYYFT</sequence>
<dbReference type="AlphaFoldDB" id="N8WL34"/>
<dbReference type="RefSeq" id="WP_004815768.1">
    <property type="nucleotide sequence ID" value="NZ_KB849452.1"/>
</dbReference>
<evidence type="ECO:0000313" key="1">
    <source>
        <dbReference type="EMBL" id="ENV12792.1"/>
    </source>
</evidence>
<protein>
    <submittedName>
        <fullName evidence="1">Uncharacterized protein</fullName>
    </submittedName>
</protein>
<keyword evidence="2" id="KW-1185">Reference proteome</keyword>
<dbReference type="Proteomes" id="UP000018438">
    <property type="component" value="Unassembled WGS sequence"/>
</dbReference>
<accession>N8WL34</accession>
<name>N8WL34_9GAMM</name>
<evidence type="ECO:0000313" key="2">
    <source>
        <dbReference type="Proteomes" id="UP000018438"/>
    </source>
</evidence>
<reference evidence="1 2" key="1">
    <citation type="submission" date="2013-02" db="EMBL/GenBank/DDBJ databases">
        <title>The Genome Sequence of Acinetobacter schindleri NIPH 900.</title>
        <authorList>
            <consortium name="The Broad Institute Genome Sequencing Platform"/>
            <consortium name="The Broad Institute Genome Sequencing Center for Infectious Disease"/>
            <person name="Cerqueira G."/>
            <person name="Feldgarden M."/>
            <person name="Courvalin P."/>
            <person name="Perichon B."/>
            <person name="Grillot-Courvalin C."/>
            <person name="Clermont D."/>
            <person name="Rocha E."/>
            <person name="Yoon E.-J."/>
            <person name="Nemec A."/>
            <person name="Walker B."/>
            <person name="Young S.K."/>
            <person name="Zeng Q."/>
            <person name="Gargeya S."/>
            <person name="Fitzgerald M."/>
            <person name="Haas B."/>
            <person name="Abouelleil A."/>
            <person name="Alvarado L."/>
            <person name="Arachchi H.M."/>
            <person name="Berlin A.M."/>
            <person name="Chapman S.B."/>
            <person name="Dewar J."/>
            <person name="Goldberg J."/>
            <person name="Griggs A."/>
            <person name="Gujja S."/>
            <person name="Hansen M."/>
            <person name="Howarth C."/>
            <person name="Imamovic A."/>
            <person name="Larimer J."/>
            <person name="McCowan C."/>
            <person name="Murphy C."/>
            <person name="Neiman D."/>
            <person name="Pearson M."/>
            <person name="Priest M."/>
            <person name="Roberts A."/>
            <person name="Saif S."/>
            <person name="Shea T."/>
            <person name="Sisk P."/>
            <person name="Sykes S."/>
            <person name="Wortman J."/>
            <person name="Nusbaum C."/>
            <person name="Birren B."/>
        </authorList>
    </citation>
    <scope>NUCLEOTIDE SEQUENCE [LARGE SCALE GENOMIC DNA]</scope>
    <source>
        <strain evidence="1 2">NIPH 900</strain>
    </source>
</reference>
<organism evidence="1 2">
    <name type="scientific">Acinetobacter schindleri NIPH 900</name>
    <dbReference type="NCBI Taxonomy" id="1217675"/>
    <lineage>
        <taxon>Bacteria</taxon>
        <taxon>Pseudomonadati</taxon>
        <taxon>Pseudomonadota</taxon>
        <taxon>Gammaproteobacteria</taxon>
        <taxon>Moraxellales</taxon>
        <taxon>Moraxellaceae</taxon>
        <taxon>Acinetobacter</taxon>
    </lineage>
</organism>
<dbReference type="EMBL" id="APPI01000018">
    <property type="protein sequence ID" value="ENV12792.1"/>
    <property type="molecule type" value="Genomic_DNA"/>
</dbReference>
<dbReference type="PATRIC" id="fig|1217675.3.peg.2084"/>
<dbReference type="HOGENOM" id="CLU_1011737_0_0_6"/>